<dbReference type="OrthoDB" id="75833at2759"/>
<keyword evidence="2" id="KW-0732">Signal</keyword>
<dbReference type="RefSeq" id="XP_030515776.1">
    <property type="nucleotide sequence ID" value="XM_030659916.2"/>
</dbReference>
<evidence type="ECO:0000313" key="3">
    <source>
        <dbReference type="Proteomes" id="UP000827889"/>
    </source>
</evidence>
<dbReference type="KEGG" id="rarg:115729362"/>
<dbReference type="PANTHER" id="PTHR36357">
    <property type="entry name" value="OS03G0148300 PROTEIN"/>
    <property type="match status" value="1"/>
</dbReference>
<dbReference type="PANTHER" id="PTHR36357:SF1">
    <property type="entry name" value="OS03G0148300 PROTEIN"/>
    <property type="match status" value="1"/>
</dbReference>
<dbReference type="AlphaFoldDB" id="A0A8B8N071"/>
<keyword evidence="3" id="KW-1185">Reference proteome</keyword>
<dbReference type="Pfam" id="PF10185">
    <property type="entry name" value="Mesd"/>
    <property type="match status" value="1"/>
</dbReference>
<gene>
    <name evidence="4" type="primary">LOC115729362</name>
</gene>
<proteinExistence type="predicted"/>
<dbReference type="Gene3D" id="3.30.70.260">
    <property type="match status" value="1"/>
</dbReference>
<dbReference type="GeneID" id="115729362"/>
<dbReference type="InterPro" id="IPR019330">
    <property type="entry name" value="MESD"/>
</dbReference>
<feature type="region of interest" description="Disordered" evidence="1">
    <location>
        <begin position="197"/>
        <end position="216"/>
    </location>
</feature>
<evidence type="ECO:0000256" key="1">
    <source>
        <dbReference type="SAM" id="MobiDB-lite"/>
    </source>
</evidence>
<organism evidence="3 4">
    <name type="scientific">Rhodamnia argentea</name>
    <dbReference type="NCBI Taxonomy" id="178133"/>
    <lineage>
        <taxon>Eukaryota</taxon>
        <taxon>Viridiplantae</taxon>
        <taxon>Streptophyta</taxon>
        <taxon>Embryophyta</taxon>
        <taxon>Tracheophyta</taxon>
        <taxon>Spermatophyta</taxon>
        <taxon>Magnoliopsida</taxon>
        <taxon>eudicotyledons</taxon>
        <taxon>Gunneridae</taxon>
        <taxon>Pentapetalae</taxon>
        <taxon>rosids</taxon>
        <taxon>malvids</taxon>
        <taxon>Myrtales</taxon>
        <taxon>Myrtaceae</taxon>
        <taxon>Myrtoideae</taxon>
        <taxon>Myrteae</taxon>
        <taxon>Australasian group</taxon>
        <taxon>Rhodamnia</taxon>
    </lineage>
</organism>
<protein>
    <submittedName>
        <fullName evidence="4">Uncharacterized protein LOC115729362</fullName>
    </submittedName>
</protein>
<evidence type="ECO:0000256" key="2">
    <source>
        <dbReference type="SAM" id="SignalP"/>
    </source>
</evidence>
<dbReference type="GO" id="GO:0006457">
    <property type="term" value="P:protein folding"/>
    <property type="evidence" value="ECO:0007669"/>
    <property type="project" value="InterPro"/>
</dbReference>
<feature type="region of interest" description="Disordered" evidence="1">
    <location>
        <begin position="55"/>
        <end position="84"/>
    </location>
</feature>
<evidence type="ECO:0000313" key="4">
    <source>
        <dbReference type="RefSeq" id="XP_030515776.1"/>
    </source>
</evidence>
<name>A0A8B8N071_9MYRT</name>
<feature type="signal peptide" evidence="2">
    <location>
        <begin position="1"/>
        <end position="29"/>
    </location>
</feature>
<sequence length="216" mass="24750">MGNQTAPRPLPRLFVFFLLSLLILASLSAKFLLPVDAAHRRIHVDDDLDDVIDDEEDESWRQWGQKSTPSPSDEEFDPPPDLSSVDLGQFQEEMMRRHSGPTFGFVKLRLGVPRTRDMVSEIAMKWTKVLKTGAVEVKFMGIDLNTIMFTMVKGQDTLELKEFLLDQREAYEIKIGDQAFRRPGDPPLEEVLEMLHKEKEPSKIPGENEGRLKEEL</sequence>
<feature type="chain" id="PRO_5044666893" evidence="2">
    <location>
        <begin position="30"/>
        <end position="216"/>
    </location>
</feature>
<reference evidence="4" key="1">
    <citation type="submission" date="2025-08" db="UniProtKB">
        <authorList>
            <consortium name="RefSeq"/>
        </authorList>
    </citation>
    <scope>IDENTIFICATION</scope>
    <source>
        <tissue evidence="4">Leaf</tissue>
    </source>
</reference>
<accession>A0A8B8N071</accession>
<dbReference type="Proteomes" id="UP000827889">
    <property type="component" value="Chromosome 3"/>
</dbReference>